<dbReference type="GO" id="GO:0019700">
    <property type="term" value="P:organic phosphonate catabolic process"/>
    <property type="evidence" value="ECO:0007669"/>
    <property type="project" value="UniProtKB-UniRule"/>
</dbReference>
<dbReference type="PIRSF" id="PIRSF000524">
    <property type="entry name" value="SPT"/>
    <property type="match status" value="1"/>
</dbReference>
<keyword evidence="13" id="KW-1185">Reference proteome</keyword>
<sequence>MSDPAPTPPPAARDKLLFTPGPLTTSAGVKQAMLRDAGSWDVEFHEVVRGVRRSLLAVAGLSPDDGYDAIPMQGSGTFGVESAIGSAVPRGGKLLVLANGAYGERILRIAECMDLDRRVLRSDETAPPDAGAVDAALREDPAITHVALVHCETTTGILNPIAPVAGAVRRHGRSLILDAMSSFGAIPIDLKAEGIDYLVSSANKCIEGVPGFSFILARRAALEATGTRPRSHSLDLLGQLRALESTGQFRFTPPTHAILAFARALAELEAEGGPAGRGRRYLANHRALASGMGRLGFVPLLDPALQGPIITAFHHPADPAFRFADFYKGLSARGMIIYPGKLTKVDTFRIGNIGRLFEADMVQLVHAVEDTLRELGCGLPLAPP</sequence>
<feature type="domain" description="Aminotransferase class V" evidence="11">
    <location>
        <begin position="88"/>
        <end position="280"/>
    </location>
</feature>
<dbReference type="Gene3D" id="3.90.1150.10">
    <property type="entry name" value="Aspartate Aminotransferase, domain 1"/>
    <property type="match status" value="1"/>
</dbReference>
<dbReference type="GO" id="GO:0047304">
    <property type="term" value="F:2-aminoethylphosphonate-pyruvate transaminase activity"/>
    <property type="evidence" value="ECO:0007669"/>
    <property type="project" value="UniProtKB-UniRule"/>
</dbReference>
<dbReference type="InterPro" id="IPR015421">
    <property type="entry name" value="PyrdxlP-dep_Trfase_major"/>
</dbReference>
<dbReference type="SUPFAM" id="SSF53383">
    <property type="entry name" value="PLP-dependent transferases"/>
    <property type="match status" value="1"/>
</dbReference>
<dbReference type="RefSeq" id="WP_148598808.1">
    <property type="nucleotide sequence ID" value="NZ_CP042997.1"/>
</dbReference>
<organism evidence="12 13">
    <name type="scientific">Aquisphaera giovannonii</name>
    <dbReference type="NCBI Taxonomy" id="406548"/>
    <lineage>
        <taxon>Bacteria</taxon>
        <taxon>Pseudomonadati</taxon>
        <taxon>Planctomycetota</taxon>
        <taxon>Planctomycetia</taxon>
        <taxon>Isosphaerales</taxon>
        <taxon>Isosphaeraceae</taxon>
        <taxon>Aquisphaera</taxon>
    </lineage>
</organism>
<dbReference type="PANTHER" id="PTHR42778">
    <property type="entry name" value="2-AMINOETHYLPHOSPHONATE--PYRUVATE TRANSAMINASE"/>
    <property type="match status" value="1"/>
</dbReference>
<dbReference type="NCBIfam" id="NF010006">
    <property type="entry name" value="PRK13479.1"/>
    <property type="match status" value="1"/>
</dbReference>
<evidence type="ECO:0000256" key="6">
    <source>
        <dbReference type="ARBA" id="ARBA00044521"/>
    </source>
</evidence>
<dbReference type="InterPro" id="IPR015422">
    <property type="entry name" value="PyrdxlP-dep_Trfase_small"/>
</dbReference>
<name>A0A5B9W544_9BACT</name>
<feature type="modified residue" description="N6-(pyridoxal phosphate)lysine" evidence="10">
    <location>
        <position position="204"/>
    </location>
</feature>
<dbReference type="OrthoDB" id="389074at2"/>
<accession>A0A5B9W544</accession>
<dbReference type="InterPro" id="IPR000192">
    <property type="entry name" value="Aminotrans_V_dom"/>
</dbReference>
<dbReference type="EMBL" id="CP042997">
    <property type="protein sequence ID" value="QEH35309.1"/>
    <property type="molecule type" value="Genomic_DNA"/>
</dbReference>
<evidence type="ECO:0000256" key="2">
    <source>
        <dbReference type="ARBA" id="ARBA00022576"/>
    </source>
</evidence>
<keyword evidence="3 12" id="KW-0808">Transferase</keyword>
<evidence type="ECO:0000313" key="12">
    <source>
        <dbReference type="EMBL" id="QEH35309.1"/>
    </source>
</evidence>
<dbReference type="Pfam" id="PF00266">
    <property type="entry name" value="Aminotran_5"/>
    <property type="match status" value="1"/>
</dbReference>
<evidence type="ECO:0000256" key="5">
    <source>
        <dbReference type="ARBA" id="ARBA00023317"/>
    </source>
</evidence>
<evidence type="ECO:0000259" key="11">
    <source>
        <dbReference type="Pfam" id="PF00266"/>
    </source>
</evidence>
<comment type="cofactor">
    <cofactor evidence="1 10">
        <name>pyridoxal 5'-phosphate</name>
        <dbReference type="ChEBI" id="CHEBI:597326"/>
    </cofactor>
</comment>
<dbReference type="PANTHER" id="PTHR42778:SF1">
    <property type="entry name" value="2-AMINOETHYLPHOSPHONATE--PYRUVATE TRANSAMINASE"/>
    <property type="match status" value="1"/>
</dbReference>
<dbReference type="AlphaFoldDB" id="A0A5B9W544"/>
<dbReference type="InterPro" id="IPR024169">
    <property type="entry name" value="SP_NH2Trfase/AEP_transaminase"/>
</dbReference>
<dbReference type="InterPro" id="IPR012703">
    <property type="entry name" value="NH2EtPonate_pyrv_transaminase"/>
</dbReference>
<dbReference type="NCBIfam" id="TIGR02326">
    <property type="entry name" value="transamin_PhnW"/>
    <property type="match status" value="1"/>
</dbReference>
<reference evidence="12 13" key="1">
    <citation type="submission" date="2019-08" db="EMBL/GenBank/DDBJ databases">
        <title>Deep-cultivation of Planctomycetes and their phenomic and genomic characterization uncovers novel biology.</title>
        <authorList>
            <person name="Wiegand S."/>
            <person name="Jogler M."/>
            <person name="Boedeker C."/>
            <person name="Pinto D."/>
            <person name="Vollmers J."/>
            <person name="Rivas-Marin E."/>
            <person name="Kohn T."/>
            <person name="Peeters S.H."/>
            <person name="Heuer A."/>
            <person name="Rast P."/>
            <person name="Oberbeckmann S."/>
            <person name="Bunk B."/>
            <person name="Jeske O."/>
            <person name="Meyerdierks A."/>
            <person name="Storesund J.E."/>
            <person name="Kallscheuer N."/>
            <person name="Luecker S."/>
            <person name="Lage O.M."/>
            <person name="Pohl T."/>
            <person name="Merkel B.J."/>
            <person name="Hornburger P."/>
            <person name="Mueller R.-W."/>
            <person name="Bruemmer F."/>
            <person name="Labrenz M."/>
            <person name="Spormann A.M."/>
            <person name="Op den Camp H."/>
            <person name="Overmann J."/>
            <person name="Amann R."/>
            <person name="Jetten M.S.M."/>
            <person name="Mascher T."/>
            <person name="Medema M.H."/>
            <person name="Devos D.P."/>
            <person name="Kaster A.-K."/>
            <person name="Ovreas L."/>
            <person name="Rohde M."/>
            <person name="Galperin M.Y."/>
            <person name="Jogler C."/>
        </authorList>
    </citation>
    <scope>NUCLEOTIDE SEQUENCE [LARGE SCALE GENOMIC DNA]</scope>
    <source>
        <strain evidence="12 13">OJF2</strain>
    </source>
</reference>
<keyword evidence="2 12" id="KW-0032">Aminotransferase</keyword>
<protein>
    <recommendedName>
        <fullName evidence="6 8">2-aminoethylphosphonate--pyruvate transaminase</fullName>
        <ecNumber evidence="6 8">2.6.1.37</ecNumber>
    </recommendedName>
</protein>
<dbReference type="HAMAP" id="MF_01376">
    <property type="entry name" value="PhnW_aminotrans_5"/>
    <property type="match status" value="1"/>
</dbReference>
<evidence type="ECO:0000256" key="1">
    <source>
        <dbReference type="ARBA" id="ARBA00001933"/>
    </source>
</evidence>
<gene>
    <name evidence="12" type="primary">phnW</name>
    <name evidence="12" type="ORF">OJF2_38600</name>
</gene>
<evidence type="ECO:0000256" key="9">
    <source>
        <dbReference type="PIRSR" id="PIRSR000524-1"/>
    </source>
</evidence>
<dbReference type="KEGG" id="agv:OJF2_38600"/>
<evidence type="ECO:0000256" key="3">
    <source>
        <dbReference type="ARBA" id="ARBA00022679"/>
    </source>
</evidence>
<evidence type="ECO:0000256" key="4">
    <source>
        <dbReference type="ARBA" id="ARBA00022898"/>
    </source>
</evidence>
<evidence type="ECO:0000256" key="10">
    <source>
        <dbReference type="PIRSR" id="PIRSR000524-50"/>
    </source>
</evidence>
<comment type="catalytic activity">
    <reaction evidence="7">
        <text>(2-aminoethyl)phosphonate + pyruvate = phosphonoacetaldehyde + L-alanine</text>
        <dbReference type="Rhea" id="RHEA:17021"/>
        <dbReference type="ChEBI" id="CHEBI:15361"/>
        <dbReference type="ChEBI" id="CHEBI:57418"/>
        <dbReference type="ChEBI" id="CHEBI:57972"/>
        <dbReference type="ChEBI" id="CHEBI:58383"/>
        <dbReference type="EC" id="2.6.1.37"/>
    </reaction>
</comment>
<evidence type="ECO:0000313" key="13">
    <source>
        <dbReference type="Proteomes" id="UP000324233"/>
    </source>
</evidence>
<evidence type="ECO:0000256" key="8">
    <source>
        <dbReference type="NCBIfam" id="TIGR02326"/>
    </source>
</evidence>
<feature type="binding site" evidence="9">
    <location>
        <position position="349"/>
    </location>
    <ligand>
        <name>substrate</name>
    </ligand>
</feature>
<dbReference type="Proteomes" id="UP000324233">
    <property type="component" value="Chromosome"/>
</dbReference>
<dbReference type="InterPro" id="IPR015424">
    <property type="entry name" value="PyrdxlP-dep_Trfase"/>
</dbReference>
<evidence type="ECO:0000256" key="7">
    <source>
        <dbReference type="ARBA" id="ARBA00049460"/>
    </source>
</evidence>
<proteinExistence type="inferred from homology"/>
<keyword evidence="4 10" id="KW-0663">Pyridoxal phosphate</keyword>
<dbReference type="Gene3D" id="3.40.640.10">
    <property type="entry name" value="Type I PLP-dependent aspartate aminotransferase-like (Major domain)"/>
    <property type="match status" value="1"/>
</dbReference>
<dbReference type="EC" id="2.6.1.37" evidence="6 8"/>
<dbReference type="NCBIfam" id="TIGR03301">
    <property type="entry name" value="PhnW-AepZ"/>
    <property type="match status" value="1"/>
</dbReference>
<keyword evidence="5 12" id="KW-0670">Pyruvate</keyword>